<keyword evidence="3" id="KW-1185">Reference proteome</keyword>
<accession>A0A9W8B5H0</accession>
<dbReference type="EMBL" id="JANBQB010000067">
    <property type="protein sequence ID" value="KAJ1983156.1"/>
    <property type="molecule type" value="Genomic_DNA"/>
</dbReference>
<evidence type="ECO:0000313" key="2">
    <source>
        <dbReference type="EMBL" id="KAJ1983156.1"/>
    </source>
</evidence>
<feature type="region of interest" description="Disordered" evidence="1">
    <location>
        <begin position="129"/>
        <end position="150"/>
    </location>
</feature>
<organism evidence="2 3">
    <name type="scientific">Dimargaris verticillata</name>
    <dbReference type="NCBI Taxonomy" id="2761393"/>
    <lineage>
        <taxon>Eukaryota</taxon>
        <taxon>Fungi</taxon>
        <taxon>Fungi incertae sedis</taxon>
        <taxon>Zoopagomycota</taxon>
        <taxon>Kickxellomycotina</taxon>
        <taxon>Dimargaritomycetes</taxon>
        <taxon>Dimargaritales</taxon>
        <taxon>Dimargaritaceae</taxon>
        <taxon>Dimargaris</taxon>
    </lineage>
</organism>
<name>A0A9W8B5H0_9FUNG</name>
<gene>
    <name evidence="2" type="ORF">H4R34_001442</name>
</gene>
<sequence>MLKRAILARAFRPMLKQTWAPRPRAVTAVTPVAAIPSRTFYIRPDGEADADSHLATSHLDSLERDLGRIKLQLSSAATSSEGSLLSEAAQIRRARQLLTSTLRDLEALVPEEDLTAPTTRHSQGFFNPTFHSPHGSAYSPLEASDSTTTSAFEQALAEPVQARVGGSEYTMESYQVHPELEVTVAEQAREDVATSGGNSGPYHATAQHDPAAPHFVSGEANLAADNATSHASFAAVPQSYLEVTTEPELESLWAKEAADMASGTTFEPKVSGAGAIESLHGYHHTV</sequence>
<evidence type="ECO:0000313" key="3">
    <source>
        <dbReference type="Proteomes" id="UP001151582"/>
    </source>
</evidence>
<dbReference type="Proteomes" id="UP001151582">
    <property type="component" value="Unassembled WGS sequence"/>
</dbReference>
<dbReference type="AlphaFoldDB" id="A0A9W8B5H0"/>
<dbReference type="OrthoDB" id="5567882at2759"/>
<proteinExistence type="predicted"/>
<protein>
    <submittedName>
        <fullName evidence="2">Uncharacterized protein</fullName>
    </submittedName>
</protein>
<comment type="caution">
    <text evidence="2">The sequence shown here is derived from an EMBL/GenBank/DDBJ whole genome shotgun (WGS) entry which is preliminary data.</text>
</comment>
<reference evidence="2" key="1">
    <citation type="submission" date="2022-07" db="EMBL/GenBank/DDBJ databases">
        <title>Phylogenomic reconstructions and comparative analyses of Kickxellomycotina fungi.</title>
        <authorList>
            <person name="Reynolds N.K."/>
            <person name="Stajich J.E."/>
            <person name="Barry K."/>
            <person name="Grigoriev I.V."/>
            <person name="Crous P."/>
            <person name="Smith M.E."/>
        </authorList>
    </citation>
    <scope>NUCLEOTIDE SEQUENCE</scope>
    <source>
        <strain evidence="2">RSA 567</strain>
    </source>
</reference>
<evidence type="ECO:0000256" key="1">
    <source>
        <dbReference type="SAM" id="MobiDB-lite"/>
    </source>
</evidence>